<dbReference type="GO" id="GO:0006364">
    <property type="term" value="P:rRNA processing"/>
    <property type="evidence" value="ECO:0007669"/>
    <property type="project" value="TreeGrafter"/>
</dbReference>
<dbReference type="RefSeq" id="XP_016613358.1">
    <property type="nucleotide sequence ID" value="XM_016770380.1"/>
</dbReference>
<evidence type="ECO:0000259" key="5">
    <source>
        <dbReference type="Pfam" id="PF17799"/>
    </source>
</evidence>
<name>A0A0D2HQG7_CLAB1</name>
<dbReference type="OrthoDB" id="5390at2759"/>
<gene>
    <name evidence="6" type="ORF">Z519_12675</name>
</gene>
<feature type="coiled-coil region" evidence="2">
    <location>
        <begin position="239"/>
        <end position="302"/>
    </location>
</feature>
<protein>
    <recommendedName>
        <fullName evidence="8">Ribosomal RNA-processing protein 7 C-terminal domain-containing protein</fullName>
    </recommendedName>
</protein>
<evidence type="ECO:0000313" key="7">
    <source>
        <dbReference type="Proteomes" id="UP000053789"/>
    </source>
</evidence>
<dbReference type="GO" id="GO:0034456">
    <property type="term" value="C:UTP-C complex"/>
    <property type="evidence" value="ECO:0007669"/>
    <property type="project" value="TreeGrafter"/>
</dbReference>
<dbReference type="InterPro" id="IPR024326">
    <property type="entry name" value="RRP7_C"/>
</dbReference>
<dbReference type="HOGENOM" id="CLU_036234_1_1_1"/>
<proteinExistence type="inferred from homology"/>
<organism evidence="6 7">
    <name type="scientific">Cladophialophora bantiana (strain ATCC 10958 / CBS 173.52 / CDC B-1940 / NIH 8579)</name>
    <name type="common">Xylohypha bantiana</name>
    <dbReference type="NCBI Taxonomy" id="1442370"/>
    <lineage>
        <taxon>Eukaryota</taxon>
        <taxon>Fungi</taxon>
        <taxon>Dikarya</taxon>
        <taxon>Ascomycota</taxon>
        <taxon>Pezizomycotina</taxon>
        <taxon>Eurotiomycetes</taxon>
        <taxon>Chaetothyriomycetidae</taxon>
        <taxon>Chaetothyriales</taxon>
        <taxon>Herpotrichiellaceae</taxon>
        <taxon>Cladophialophora</taxon>
    </lineage>
</organism>
<feature type="region of interest" description="Disordered" evidence="3">
    <location>
        <begin position="84"/>
        <end position="103"/>
    </location>
</feature>
<dbReference type="VEuPathDB" id="FungiDB:Z519_12675"/>
<dbReference type="Pfam" id="PF12923">
    <property type="entry name" value="RRP7"/>
    <property type="match status" value="1"/>
</dbReference>
<accession>A0A0D2HQG7</accession>
<dbReference type="Proteomes" id="UP000053789">
    <property type="component" value="Unassembled WGS sequence"/>
</dbReference>
<evidence type="ECO:0000313" key="6">
    <source>
        <dbReference type="EMBL" id="KIW86689.1"/>
    </source>
</evidence>
<dbReference type="GO" id="GO:0000028">
    <property type="term" value="P:ribosomal small subunit assembly"/>
    <property type="evidence" value="ECO:0007669"/>
    <property type="project" value="TreeGrafter"/>
</dbReference>
<dbReference type="Gene3D" id="6.10.250.1770">
    <property type="match status" value="1"/>
</dbReference>
<dbReference type="CDD" id="cd12950">
    <property type="entry name" value="RRP7_Rrp7p"/>
    <property type="match status" value="1"/>
</dbReference>
<feature type="domain" description="Ribosomal RNA-processing protein 7 C-terminal" evidence="4">
    <location>
        <begin position="188"/>
        <end position="296"/>
    </location>
</feature>
<evidence type="ECO:0000259" key="4">
    <source>
        <dbReference type="Pfam" id="PF12923"/>
    </source>
</evidence>
<evidence type="ECO:0000256" key="3">
    <source>
        <dbReference type="SAM" id="MobiDB-lite"/>
    </source>
</evidence>
<dbReference type="Pfam" id="PF17799">
    <property type="entry name" value="RRM_Rrp7"/>
    <property type="match status" value="1"/>
</dbReference>
<evidence type="ECO:0000256" key="2">
    <source>
        <dbReference type="SAM" id="Coils"/>
    </source>
</evidence>
<dbReference type="GO" id="GO:0032545">
    <property type="term" value="C:CURI complex"/>
    <property type="evidence" value="ECO:0007669"/>
    <property type="project" value="TreeGrafter"/>
</dbReference>
<comment type="similarity">
    <text evidence="1">Belongs to the RRP7 family.</text>
</comment>
<keyword evidence="7" id="KW-1185">Reference proteome</keyword>
<sequence>MVNAPREVGGYIALPLQLQATGSFPREATHYLYLKPHEPKIPDEDTPRSLFLVNIPVCATEQSLKHLFTTQLEGGRIQEIYFSENAPGKQPVPTEKSSRKRKRMTTEEIEAGLDMYSLPNIFGCEIQDSGATAIVVFVDKVSMELTLKASRRAAKSGASIPWEDVAGLGSNEMLHLGLTRYEHHKSLQYPSRKELLRSVNAYMTAYSKLEESRSRDNARKRAIPDEDGFITLTRGSRGSARIEEAKESAEKQKEKAKTLEDFYRFQTRERRKQEQDQIVKRFEEDKRKVEEMRARRGKLEINVD</sequence>
<keyword evidence="2" id="KW-0175">Coiled coil</keyword>
<evidence type="ECO:0000256" key="1">
    <source>
        <dbReference type="ARBA" id="ARBA00006110"/>
    </source>
</evidence>
<dbReference type="AlphaFoldDB" id="A0A0D2HQG7"/>
<dbReference type="InterPro" id="IPR040447">
    <property type="entry name" value="RRM_Rrp7"/>
</dbReference>
<reference evidence="6" key="1">
    <citation type="submission" date="2015-01" db="EMBL/GenBank/DDBJ databases">
        <title>The Genome Sequence of Cladophialophora bantiana CBS 173.52.</title>
        <authorList>
            <consortium name="The Broad Institute Genomics Platform"/>
            <person name="Cuomo C."/>
            <person name="de Hoog S."/>
            <person name="Gorbushina A."/>
            <person name="Stielow B."/>
            <person name="Teixiera M."/>
            <person name="Abouelleil A."/>
            <person name="Chapman S.B."/>
            <person name="Priest M."/>
            <person name="Young S.K."/>
            <person name="Wortman J."/>
            <person name="Nusbaum C."/>
            <person name="Birren B."/>
        </authorList>
    </citation>
    <scope>NUCLEOTIDE SEQUENCE [LARGE SCALE GENOMIC DNA]</scope>
    <source>
        <strain evidence="6">CBS 173.52</strain>
    </source>
</reference>
<dbReference type="PANTHER" id="PTHR13191">
    <property type="entry name" value="RIBOSOMAL RNA PROCESSING PROTEIN 7-RELATED"/>
    <property type="match status" value="1"/>
</dbReference>
<dbReference type="CDD" id="cd12293">
    <property type="entry name" value="dRRM_Rrp7p"/>
    <property type="match status" value="1"/>
</dbReference>
<dbReference type="EMBL" id="KN847012">
    <property type="protein sequence ID" value="KIW86689.1"/>
    <property type="molecule type" value="Genomic_DNA"/>
</dbReference>
<feature type="domain" description="Rrp7 RRM-like N-terminal" evidence="5">
    <location>
        <begin position="7"/>
        <end position="172"/>
    </location>
</feature>
<dbReference type="InterPro" id="IPR040446">
    <property type="entry name" value="RRP7"/>
</dbReference>
<dbReference type="GeneID" id="27705603"/>
<dbReference type="PANTHER" id="PTHR13191:SF0">
    <property type="entry name" value="RIBOSOMAL RNA-PROCESSING PROTEIN 7 HOMOLOG A-RELATED"/>
    <property type="match status" value="1"/>
</dbReference>
<evidence type="ECO:0008006" key="8">
    <source>
        <dbReference type="Google" id="ProtNLM"/>
    </source>
</evidence>